<proteinExistence type="predicted"/>
<evidence type="ECO:0000313" key="1">
    <source>
        <dbReference type="EMBL" id="MPD05169.1"/>
    </source>
</evidence>
<comment type="caution">
    <text evidence="1">The sequence shown here is derived from an EMBL/GenBank/DDBJ whole genome shotgun (WGS) entry which is preliminary data.</text>
</comment>
<dbReference type="AlphaFoldDB" id="A0A5B7KJ34"/>
<reference evidence="1 2" key="1">
    <citation type="submission" date="2019-05" db="EMBL/GenBank/DDBJ databases">
        <title>Another draft genome of Portunus trituberculatus and its Hox gene families provides insights of decapod evolution.</title>
        <authorList>
            <person name="Jeong J.-H."/>
            <person name="Song I."/>
            <person name="Kim S."/>
            <person name="Choi T."/>
            <person name="Kim D."/>
            <person name="Ryu S."/>
            <person name="Kim W."/>
        </authorList>
    </citation>
    <scope>NUCLEOTIDE SEQUENCE [LARGE SCALE GENOMIC DNA]</scope>
    <source>
        <tissue evidence="1">Muscle</tissue>
    </source>
</reference>
<gene>
    <name evidence="1" type="ORF">E2C01_100900</name>
</gene>
<sequence length="97" mass="10825">MFGVPLLSHTLSYPPSIRYIHVTAVINTLPLQDKASRYLHLSLSARGVHCEGVEDHGRGVKTNITPRWLRGGSAQIHKGRCPIANTSSSYWDEFLLK</sequence>
<name>A0A5B7KJ34_PORTR</name>
<dbReference type="Proteomes" id="UP000324222">
    <property type="component" value="Unassembled WGS sequence"/>
</dbReference>
<evidence type="ECO:0000313" key="2">
    <source>
        <dbReference type="Proteomes" id="UP000324222"/>
    </source>
</evidence>
<accession>A0A5B7KJ34</accession>
<dbReference type="EMBL" id="VSRR010144732">
    <property type="protein sequence ID" value="MPD05169.1"/>
    <property type="molecule type" value="Genomic_DNA"/>
</dbReference>
<organism evidence="1 2">
    <name type="scientific">Portunus trituberculatus</name>
    <name type="common">Swimming crab</name>
    <name type="synonym">Neptunus trituberculatus</name>
    <dbReference type="NCBI Taxonomy" id="210409"/>
    <lineage>
        <taxon>Eukaryota</taxon>
        <taxon>Metazoa</taxon>
        <taxon>Ecdysozoa</taxon>
        <taxon>Arthropoda</taxon>
        <taxon>Crustacea</taxon>
        <taxon>Multicrustacea</taxon>
        <taxon>Malacostraca</taxon>
        <taxon>Eumalacostraca</taxon>
        <taxon>Eucarida</taxon>
        <taxon>Decapoda</taxon>
        <taxon>Pleocyemata</taxon>
        <taxon>Brachyura</taxon>
        <taxon>Eubrachyura</taxon>
        <taxon>Portunoidea</taxon>
        <taxon>Portunidae</taxon>
        <taxon>Portuninae</taxon>
        <taxon>Portunus</taxon>
    </lineage>
</organism>
<keyword evidence="2" id="KW-1185">Reference proteome</keyword>
<protein>
    <submittedName>
        <fullName evidence="1">Uncharacterized protein</fullName>
    </submittedName>
</protein>